<keyword evidence="2" id="KW-1185">Reference proteome</keyword>
<gene>
    <name evidence="1" type="ORF">MG293_020443</name>
</gene>
<evidence type="ECO:0000313" key="2">
    <source>
        <dbReference type="Proteomes" id="UP001214576"/>
    </source>
</evidence>
<sequence>MGRVSGSEHGARACHFCEGGRVLSGWGFGCGFAVPRLQSLAAPLASDQELLKRQGPLVIFSTVLTTTESPGIDCSSKAQPATPTWCLLVADASIAGLTGTFIQVFKLAHVASSAHTGQ</sequence>
<proteinExistence type="predicted"/>
<name>A0AAD4XX31_OVIAM</name>
<dbReference type="AlphaFoldDB" id="A0AAD4XX31"/>
<dbReference type="EMBL" id="JAKZEL010000028">
    <property type="protein sequence ID" value="KAI4529195.1"/>
    <property type="molecule type" value="Genomic_DNA"/>
</dbReference>
<organism evidence="1 2">
    <name type="scientific">Ovis ammon polii</name>
    <dbReference type="NCBI Taxonomy" id="230172"/>
    <lineage>
        <taxon>Eukaryota</taxon>
        <taxon>Metazoa</taxon>
        <taxon>Chordata</taxon>
        <taxon>Craniata</taxon>
        <taxon>Vertebrata</taxon>
        <taxon>Euteleostomi</taxon>
        <taxon>Mammalia</taxon>
        <taxon>Eutheria</taxon>
        <taxon>Laurasiatheria</taxon>
        <taxon>Artiodactyla</taxon>
        <taxon>Ruminantia</taxon>
        <taxon>Pecora</taxon>
        <taxon>Bovidae</taxon>
        <taxon>Caprinae</taxon>
        <taxon>Ovis</taxon>
    </lineage>
</organism>
<evidence type="ECO:0000313" key="1">
    <source>
        <dbReference type="EMBL" id="KAI4529195.1"/>
    </source>
</evidence>
<accession>A0AAD4XX31</accession>
<dbReference type="Proteomes" id="UP001214576">
    <property type="component" value="Unassembled WGS sequence"/>
</dbReference>
<protein>
    <submittedName>
        <fullName evidence="1">Uncharacterized protein</fullName>
    </submittedName>
</protein>
<reference evidence="1" key="1">
    <citation type="submission" date="2022-03" db="EMBL/GenBank/DDBJ databases">
        <title>Genomic analyses of argali, domestic sheep and their hybrids provide insights into chromosomal evolution, heterosis and genetic basis of agronomic traits.</title>
        <authorList>
            <person name="Li M."/>
        </authorList>
    </citation>
    <scope>NUCLEOTIDE SEQUENCE</scope>
    <source>
        <strain evidence="1">CAU-MHL-2022a</strain>
        <tissue evidence="1">Skin</tissue>
    </source>
</reference>
<comment type="caution">
    <text evidence="1">The sequence shown here is derived from an EMBL/GenBank/DDBJ whole genome shotgun (WGS) entry which is preliminary data.</text>
</comment>